<sequence length="39" mass="4668">MLNIKESVVQPSKWCEMMFEKTGNTDYLELYNQWKGRGL</sequence>
<keyword evidence="2" id="KW-1185">Reference proteome</keyword>
<evidence type="ECO:0000313" key="1">
    <source>
        <dbReference type="EMBL" id="ACF15794.1"/>
    </source>
</evidence>
<dbReference type="Proteomes" id="UP000000617">
    <property type="component" value="Segment"/>
</dbReference>
<dbReference type="GeneID" id="6449719"/>
<dbReference type="RefSeq" id="YP_002003750.1">
    <property type="nucleotide sequence ID" value="NC_011042.1"/>
</dbReference>
<dbReference type="OrthoDB" id="28729at10239"/>
<evidence type="ECO:0000313" key="2">
    <source>
        <dbReference type="Proteomes" id="UP000000617"/>
    </source>
</evidence>
<name>B3VCT9_9CAUD</name>
<protein>
    <submittedName>
        <fullName evidence="1">Gp1.8</fullName>
    </submittedName>
</protein>
<accession>B3VCT9</accession>
<dbReference type="KEGG" id="vg:6449719"/>
<gene>
    <name evidence="1" type="primary">1.8</name>
    <name evidence="1" type="ORF">AS9_0015</name>
</gene>
<organism evidence="1 2">
    <name type="scientific">Escherichia phage EcoDS1</name>
    <dbReference type="NCBI Taxonomy" id="532075"/>
    <lineage>
        <taxon>Viruses</taxon>
        <taxon>Duplodnaviria</taxon>
        <taxon>Heunggongvirae</taxon>
        <taxon>Uroviricota</taxon>
        <taxon>Caudoviricetes</taxon>
        <taxon>Autographivirales</taxon>
        <taxon>Autotranscriptaviridae</taxon>
        <taxon>Studiervirinae</taxon>
        <taxon>Kayfunavirus</taxon>
        <taxon>Kayfunavirus EcoDS1</taxon>
    </lineage>
</organism>
<reference evidence="1 2" key="1">
    <citation type="submission" date="2008-05" db="EMBL/GenBank/DDBJ databases">
        <title>Genomic sequences and analysis of several T7-like bacteriophages.</title>
        <authorList>
            <person name="Savalia D."/>
            <person name="Severinov K."/>
            <person name="Molineux I."/>
        </authorList>
    </citation>
    <scope>NUCLEOTIDE SEQUENCE [LARGE SCALE GENOMIC DNA]</scope>
</reference>
<proteinExistence type="predicted"/>
<dbReference type="EMBL" id="EU734172">
    <property type="protein sequence ID" value="ACF15794.1"/>
    <property type="molecule type" value="Genomic_DNA"/>
</dbReference>